<dbReference type="RefSeq" id="WP_250924007.1">
    <property type="nucleotide sequence ID" value="NZ_JAMQAW010000083.1"/>
</dbReference>
<keyword evidence="3" id="KW-0479">Metal-binding</keyword>
<evidence type="ECO:0000256" key="1">
    <source>
        <dbReference type="ARBA" id="ARBA00001927"/>
    </source>
</evidence>
<dbReference type="Pfam" id="PF13459">
    <property type="entry name" value="Fer4_15"/>
    <property type="match status" value="1"/>
</dbReference>
<keyword evidence="2" id="KW-0813">Transport</keyword>
<evidence type="ECO:0000256" key="5">
    <source>
        <dbReference type="ARBA" id="ARBA00023004"/>
    </source>
</evidence>
<dbReference type="PANTHER" id="PTHR36923:SF3">
    <property type="entry name" value="FERREDOXIN"/>
    <property type="match status" value="1"/>
</dbReference>
<dbReference type="EMBL" id="JAMQAW010000083">
    <property type="protein sequence ID" value="MCM2393717.1"/>
    <property type="molecule type" value="Genomic_DNA"/>
</dbReference>
<dbReference type="Gene3D" id="3.30.70.20">
    <property type="match status" value="1"/>
</dbReference>
<accession>A0ABT0UYR7</accession>
<evidence type="ECO:0000256" key="3">
    <source>
        <dbReference type="ARBA" id="ARBA00022723"/>
    </source>
</evidence>
<dbReference type="SUPFAM" id="SSF54862">
    <property type="entry name" value="4Fe-4S ferredoxins"/>
    <property type="match status" value="1"/>
</dbReference>
<organism evidence="8 9">
    <name type="scientific">Streptomyces albipurpureus</name>
    <dbReference type="NCBI Taxonomy" id="2897419"/>
    <lineage>
        <taxon>Bacteria</taxon>
        <taxon>Bacillati</taxon>
        <taxon>Actinomycetota</taxon>
        <taxon>Actinomycetes</taxon>
        <taxon>Kitasatosporales</taxon>
        <taxon>Streptomycetaceae</taxon>
        <taxon>Streptomyces</taxon>
    </lineage>
</organism>
<reference evidence="8" key="1">
    <citation type="submission" date="2022-06" db="EMBL/GenBank/DDBJ databases">
        <title>Genome public.</title>
        <authorList>
            <person name="Sun Q."/>
        </authorList>
    </citation>
    <scope>NUCLEOTIDE SEQUENCE</scope>
    <source>
        <strain evidence="8">CWNU-1</strain>
    </source>
</reference>
<evidence type="ECO:0000313" key="8">
    <source>
        <dbReference type="EMBL" id="MCM2393717.1"/>
    </source>
</evidence>
<proteinExistence type="predicted"/>
<keyword evidence="4" id="KW-0249">Electron transport</keyword>
<evidence type="ECO:0000256" key="7">
    <source>
        <dbReference type="ARBA" id="ARBA00023291"/>
    </source>
</evidence>
<dbReference type="Proteomes" id="UP001431429">
    <property type="component" value="Unassembled WGS sequence"/>
</dbReference>
<keyword evidence="5" id="KW-0408">Iron</keyword>
<comment type="caution">
    <text evidence="8">The sequence shown here is derived from an EMBL/GenBank/DDBJ whole genome shotgun (WGS) entry which is preliminary data.</text>
</comment>
<protein>
    <submittedName>
        <fullName evidence="8">Ferredoxin</fullName>
    </submittedName>
</protein>
<name>A0ABT0UYR7_9ACTN</name>
<comment type="cofactor">
    <cofactor evidence="1">
        <name>[3Fe-4S] cluster</name>
        <dbReference type="ChEBI" id="CHEBI:21137"/>
    </cofactor>
</comment>
<evidence type="ECO:0000256" key="6">
    <source>
        <dbReference type="ARBA" id="ARBA00023014"/>
    </source>
</evidence>
<dbReference type="PANTHER" id="PTHR36923">
    <property type="entry name" value="FERREDOXIN"/>
    <property type="match status" value="1"/>
</dbReference>
<sequence>MPELTADLGACQGYANCVVAAPDTYDIDDDGLVVLVRTEIPEEDRARVEEAARSCPVSALKVDGK</sequence>
<dbReference type="InterPro" id="IPR051269">
    <property type="entry name" value="Fe-S_cluster_ET"/>
</dbReference>
<keyword evidence="6" id="KW-0411">Iron-sulfur</keyword>
<gene>
    <name evidence="8" type="ORF">NBG84_36535</name>
</gene>
<evidence type="ECO:0000256" key="2">
    <source>
        <dbReference type="ARBA" id="ARBA00022448"/>
    </source>
</evidence>
<evidence type="ECO:0000256" key="4">
    <source>
        <dbReference type="ARBA" id="ARBA00022982"/>
    </source>
</evidence>
<evidence type="ECO:0000313" key="9">
    <source>
        <dbReference type="Proteomes" id="UP001431429"/>
    </source>
</evidence>
<keyword evidence="7" id="KW-0003">3Fe-4S</keyword>
<keyword evidence="9" id="KW-1185">Reference proteome</keyword>